<organism evidence="2 3">
    <name type="scientific">Pseudonocardia alaniniphila</name>
    <dbReference type="NCBI Taxonomy" id="75291"/>
    <lineage>
        <taxon>Bacteria</taxon>
        <taxon>Bacillati</taxon>
        <taxon>Actinomycetota</taxon>
        <taxon>Actinomycetes</taxon>
        <taxon>Pseudonocardiales</taxon>
        <taxon>Pseudonocardiaceae</taxon>
        <taxon>Pseudonocardia</taxon>
    </lineage>
</organism>
<dbReference type="EMBL" id="JAKXMK010000004">
    <property type="protein sequence ID" value="MCH6165201.1"/>
    <property type="molecule type" value="Genomic_DNA"/>
</dbReference>
<protein>
    <recommendedName>
        <fullName evidence="4">Mce-associated membrane protein</fullName>
    </recommendedName>
</protein>
<accession>A0ABS9TA84</accession>
<keyword evidence="3" id="KW-1185">Reference proteome</keyword>
<evidence type="ECO:0000256" key="1">
    <source>
        <dbReference type="SAM" id="SignalP"/>
    </source>
</evidence>
<dbReference type="RefSeq" id="WP_241035233.1">
    <property type="nucleotide sequence ID" value="NZ_BAAAJF010000018.1"/>
</dbReference>
<keyword evidence="1" id="KW-0732">Signal</keyword>
<sequence length="164" mass="17824">MLLLTAVVAGCSSASVAPTAPTTLPAPPDLPERQALAAYENFWTVTDAAYAAPKSRDWIPRLREVATGQALETARADVENYAGFPAHSVGAITRSPSLGQVSDQRIEILDCVDLGDSRLVSDTTGDVLDDLENRVPRYRFRAELAKVEDRWLVERTVPLMGEPC</sequence>
<dbReference type="Proteomes" id="UP001299970">
    <property type="component" value="Unassembled WGS sequence"/>
</dbReference>
<reference evidence="2 3" key="1">
    <citation type="submission" date="2022-03" db="EMBL/GenBank/DDBJ databases">
        <title>Pseudonocardia alaer sp. nov., a novel actinomycete isolated from reed forest soil.</title>
        <authorList>
            <person name="Wang L."/>
        </authorList>
    </citation>
    <scope>NUCLEOTIDE SEQUENCE [LARGE SCALE GENOMIC DNA]</scope>
    <source>
        <strain evidence="2 3">Y-16303</strain>
    </source>
</reference>
<evidence type="ECO:0000313" key="2">
    <source>
        <dbReference type="EMBL" id="MCH6165201.1"/>
    </source>
</evidence>
<comment type="caution">
    <text evidence="2">The sequence shown here is derived from an EMBL/GenBank/DDBJ whole genome shotgun (WGS) entry which is preliminary data.</text>
</comment>
<evidence type="ECO:0008006" key="4">
    <source>
        <dbReference type="Google" id="ProtNLM"/>
    </source>
</evidence>
<name>A0ABS9TA84_9PSEU</name>
<feature type="chain" id="PRO_5046584434" description="Mce-associated membrane protein" evidence="1">
    <location>
        <begin position="18"/>
        <end position="164"/>
    </location>
</feature>
<feature type="signal peptide" evidence="1">
    <location>
        <begin position="1"/>
        <end position="17"/>
    </location>
</feature>
<evidence type="ECO:0000313" key="3">
    <source>
        <dbReference type="Proteomes" id="UP001299970"/>
    </source>
</evidence>
<proteinExistence type="predicted"/>
<gene>
    <name evidence="2" type="ORF">MMF94_05855</name>
</gene>